<feature type="domain" description="HTH arsR-type" evidence="4">
    <location>
        <begin position="19"/>
        <end position="113"/>
    </location>
</feature>
<keyword evidence="3" id="KW-0804">Transcription</keyword>
<dbReference type="InterPro" id="IPR001845">
    <property type="entry name" value="HTH_ArsR_DNA-bd_dom"/>
</dbReference>
<evidence type="ECO:0000256" key="3">
    <source>
        <dbReference type="ARBA" id="ARBA00023163"/>
    </source>
</evidence>
<dbReference type="GO" id="GO:0003700">
    <property type="term" value="F:DNA-binding transcription factor activity"/>
    <property type="evidence" value="ECO:0007669"/>
    <property type="project" value="InterPro"/>
</dbReference>
<protein>
    <submittedName>
        <fullName evidence="5">Transcriptional regulator, ArsR family</fullName>
    </submittedName>
</protein>
<evidence type="ECO:0000256" key="2">
    <source>
        <dbReference type="ARBA" id="ARBA00023125"/>
    </source>
</evidence>
<keyword evidence="1" id="KW-0805">Transcription regulation</keyword>
<dbReference type="InterPro" id="IPR011991">
    <property type="entry name" value="ArsR-like_HTH"/>
</dbReference>
<dbReference type="Gene3D" id="1.10.10.10">
    <property type="entry name" value="Winged helix-like DNA-binding domain superfamily/Winged helix DNA-binding domain"/>
    <property type="match status" value="1"/>
</dbReference>
<dbReference type="InterPro" id="IPR036388">
    <property type="entry name" value="WH-like_DNA-bd_sf"/>
</dbReference>
<dbReference type="NCBIfam" id="NF033788">
    <property type="entry name" value="HTH_metalloreg"/>
    <property type="match status" value="1"/>
</dbReference>
<organism evidence="5 6">
    <name type="scientific">Planktothrix tepida PCC 9214</name>
    <dbReference type="NCBI Taxonomy" id="671072"/>
    <lineage>
        <taxon>Bacteria</taxon>
        <taxon>Bacillati</taxon>
        <taxon>Cyanobacteriota</taxon>
        <taxon>Cyanophyceae</taxon>
        <taxon>Oscillatoriophycideae</taxon>
        <taxon>Oscillatoriales</taxon>
        <taxon>Microcoleaceae</taxon>
        <taxon>Planktothrix</taxon>
    </lineage>
</organism>
<dbReference type="SMART" id="SM00418">
    <property type="entry name" value="HTH_ARSR"/>
    <property type="match status" value="1"/>
</dbReference>
<dbReference type="PROSITE" id="PS50987">
    <property type="entry name" value="HTH_ARSR_2"/>
    <property type="match status" value="1"/>
</dbReference>
<dbReference type="EMBL" id="CZDF01000179">
    <property type="protein sequence ID" value="CUR35707.1"/>
    <property type="molecule type" value="Genomic_DNA"/>
</dbReference>
<evidence type="ECO:0000313" key="6">
    <source>
        <dbReference type="Proteomes" id="UP000184315"/>
    </source>
</evidence>
<sequence length="122" mass="13903">MADVGDFWIMAKPLIVSTAVPTPNPLIIGGFHALSDSLRLKVIELLRGQELCVCELCEQLNVPQSKLSFHLKILKEARLVRSRQDGRWIYYSLNCSQFRVLEAYLVQYQHLSSIITSHKSCD</sequence>
<dbReference type="PANTHER" id="PTHR43132:SF2">
    <property type="entry name" value="ARSENICAL RESISTANCE OPERON REPRESSOR ARSR-RELATED"/>
    <property type="match status" value="1"/>
</dbReference>
<dbReference type="SUPFAM" id="SSF46785">
    <property type="entry name" value="Winged helix' DNA-binding domain"/>
    <property type="match status" value="1"/>
</dbReference>
<evidence type="ECO:0000259" key="4">
    <source>
        <dbReference type="PROSITE" id="PS50987"/>
    </source>
</evidence>
<proteinExistence type="predicted"/>
<dbReference type="Pfam" id="PF01022">
    <property type="entry name" value="HTH_5"/>
    <property type="match status" value="1"/>
</dbReference>
<name>A0A1J1LSX3_9CYAN</name>
<evidence type="ECO:0000313" key="5">
    <source>
        <dbReference type="EMBL" id="CUR35707.1"/>
    </source>
</evidence>
<keyword evidence="2" id="KW-0238">DNA-binding</keyword>
<dbReference type="STRING" id="671072.PL9214710004"/>
<accession>A0A1J1LSX3</accession>
<gene>
    <name evidence="5" type="ORF">PL9214710004</name>
</gene>
<dbReference type="PRINTS" id="PR00778">
    <property type="entry name" value="HTHARSR"/>
</dbReference>
<reference evidence="6" key="1">
    <citation type="submission" date="2015-10" db="EMBL/GenBank/DDBJ databases">
        <authorList>
            <person name="Regsiter A."/>
            <person name="william w."/>
        </authorList>
    </citation>
    <scope>NUCLEOTIDE SEQUENCE [LARGE SCALE GENOMIC DNA]</scope>
</reference>
<dbReference type="Proteomes" id="UP000184315">
    <property type="component" value="Unassembled WGS sequence"/>
</dbReference>
<dbReference type="GO" id="GO:0003677">
    <property type="term" value="F:DNA binding"/>
    <property type="evidence" value="ECO:0007669"/>
    <property type="project" value="UniProtKB-KW"/>
</dbReference>
<dbReference type="InterPro" id="IPR036390">
    <property type="entry name" value="WH_DNA-bd_sf"/>
</dbReference>
<keyword evidence="6" id="KW-1185">Reference proteome</keyword>
<dbReference type="PANTHER" id="PTHR43132">
    <property type="entry name" value="ARSENICAL RESISTANCE OPERON REPRESSOR ARSR-RELATED"/>
    <property type="match status" value="1"/>
</dbReference>
<dbReference type="InterPro" id="IPR051011">
    <property type="entry name" value="Metal_resp_trans_reg"/>
</dbReference>
<dbReference type="CDD" id="cd00090">
    <property type="entry name" value="HTH_ARSR"/>
    <property type="match status" value="1"/>
</dbReference>
<dbReference type="AlphaFoldDB" id="A0A1J1LSX3"/>
<evidence type="ECO:0000256" key="1">
    <source>
        <dbReference type="ARBA" id="ARBA00023015"/>
    </source>
</evidence>